<keyword evidence="4 7" id="KW-0808">Transferase</keyword>
<dbReference type="SUPFAM" id="SSF53335">
    <property type="entry name" value="S-adenosyl-L-methionine-dependent methyltransferases"/>
    <property type="match status" value="2"/>
</dbReference>
<evidence type="ECO:0000256" key="2">
    <source>
        <dbReference type="ARBA" id="ARBA00005891"/>
    </source>
</evidence>
<feature type="region of interest" description="Disordered" evidence="8">
    <location>
        <begin position="370"/>
        <end position="413"/>
    </location>
</feature>
<dbReference type="PANTHER" id="PTHR12049:SF7">
    <property type="entry name" value="PROTEIN ARGININE METHYLTRANSFERASE NDUFAF7, MITOCHONDRIAL"/>
    <property type="match status" value="1"/>
</dbReference>
<proteinExistence type="inferred from homology"/>
<gene>
    <name evidence="9" type="ORF">CEUSTIGMA_g5294.t1</name>
</gene>
<evidence type="ECO:0000256" key="6">
    <source>
        <dbReference type="ARBA" id="ARBA00048612"/>
    </source>
</evidence>
<comment type="function">
    <text evidence="7">Arginine methyltransferase involved in the assembly or stability of mitochondrial NADH:ubiquinone oxidoreductase complex (complex I).</text>
</comment>
<dbReference type="Pfam" id="PF02636">
    <property type="entry name" value="Methyltransf_28"/>
    <property type="match status" value="2"/>
</dbReference>
<dbReference type="GO" id="GO:0032981">
    <property type="term" value="P:mitochondrial respiratory chain complex I assembly"/>
    <property type="evidence" value="ECO:0007669"/>
    <property type="project" value="TreeGrafter"/>
</dbReference>
<dbReference type="InterPro" id="IPR029063">
    <property type="entry name" value="SAM-dependent_MTases_sf"/>
</dbReference>
<comment type="similarity">
    <text evidence="2 7">Belongs to the NDUFAF7 family.</text>
</comment>
<dbReference type="PANTHER" id="PTHR12049">
    <property type="entry name" value="PROTEIN ARGININE METHYLTRANSFERASE NDUFAF7, MITOCHONDRIAL"/>
    <property type="match status" value="1"/>
</dbReference>
<organism evidence="9 10">
    <name type="scientific">Chlamydomonas eustigma</name>
    <dbReference type="NCBI Taxonomy" id="1157962"/>
    <lineage>
        <taxon>Eukaryota</taxon>
        <taxon>Viridiplantae</taxon>
        <taxon>Chlorophyta</taxon>
        <taxon>core chlorophytes</taxon>
        <taxon>Chlorophyceae</taxon>
        <taxon>CS clade</taxon>
        <taxon>Chlamydomonadales</taxon>
        <taxon>Chlamydomonadaceae</taxon>
        <taxon>Chlamydomonas</taxon>
    </lineage>
</organism>
<reference evidence="9 10" key="1">
    <citation type="submission" date="2017-08" db="EMBL/GenBank/DDBJ databases">
        <title>Acidophilic green algal genome provides insights into adaptation to an acidic environment.</title>
        <authorList>
            <person name="Hirooka S."/>
            <person name="Hirose Y."/>
            <person name="Kanesaki Y."/>
            <person name="Higuchi S."/>
            <person name="Fujiwara T."/>
            <person name="Onuma R."/>
            <person name="Era A."/>
            <person name="Ohbayashi R."/>
            <person name="Uzuka A."/>
            <person name="Nozaki H."/>
            <person name="Yoshikawa H."/>
            <person name="Miyagishima S.Y."/>
        </authorList>
    </citation>
    <scope>NUCLEOTIDE SEQUENCE [LARGE SCALE GENOMIC DNA]</scope>
    <source>
        <strain evidence="9 10">NIES-2499</strain>
    </source>
</reference>
<keyword evidence="10" id="KW-1185">Reference proteome</keyword>
<evidence type="ECO:0000256" key="5">
    <source>
        <dbReference type="ARBA" id="ARBA00023128"/>
    </source>
</evidence>
<evidence type="ECO:0000256" key="4">
    <source>
        <dbReference type="ARBA" id="ARBA00022679"/>
    </source>
</evidence>
<comment type="caution">
    <text evidence="9">The sequence shown here is derived from an EMBL/GenBank/DDBJ whole genome shotgun (WGS) entry which is preliminary data.</text>
</comment>
<dbReference type="InterPro" id="IPR038375">
    <property type="entry name" value="NDUFAF7_sf"/>
</dbReference>
<dbReference type="Gene3D" id="3.40.50.12710">
    <property type="match status" value="1"/>
</dbReference>
<dbReference type="AlphaFoldDB" id="A0A250X4N8"/>
<dbReference type="Proteomes" id="UP000232323">
    <property type="component" value="Unassembled WGS sequence"/>
</dbReference>
<evidence type="ECO:0000256" key="3">
    <source>
        <dbReference type="ARBA" id="ARBA00022603"/>
    </source>
</evidence>
<dbReference type="EC" id="2.1.1.320" evidence="7"/>
<evidence type="ECO:0000256" key="8">
    <source>
        <dbReference type="SAM" id="MobiDB-lite"/>
    </source>
</evidence>
<evidence type="ECO:0000313" key="9">
    <source>
        <dbReference type="EMBL" id="GAX77852.1"/>
    </source>
</evidence>
<dbReference type="EMBL" id="BEGY01000027">
    <property type="protein sequence ID" value="GAX77852.1"/>
    <property type="molecule type" value="Genomic_DNA"/>
</dbReference>
<sequence length="571" mass="60751">MRFLRAPLLHVSSAFGAWQKLSACSLTNEPTSSQKLSSHLKMKIMMRGGPISIAEYMQDALTSPHGGYYMHRDVFGASGDFVTSPEISQMFGEMIGIWAVHTWMQMGSPERLNLVEMGPGRGTLMADLLRGTSAFRKFSSSLNVHLVEVSPTLRVIQWDALHCSSGVNSIKLGGPGAMAEVAAVTVSEEDGMGCESQRTLRDQIFKSGSTVPPYPMGYSKLAGHCKVHWHHSIETVPSDQPSLYIAHELFDALPAHQFVLDPKRGWLEKMVDTQDEVQHSSSIQADLPQYSLASAPVTAHSAVTPAFDESASGSYQYGTSCKNAPPTSLIMSSGGGSTIQNPTPCNTSLLMGSNEGSGVMIAAVKSSLSLKHHGQDTSPEGAASGIPLPLPLYEPRSSQTGTGGTLSHRQDAQDGGLTELEISARAMALAETLAKRVGVHGGAALIVDYGKDGPYGNSLVALRGHQKVDVLDGPGTSDLSVWVDFGALRLAAVESGASVVCQGPVTQRHFLTALGVRERLQQLQKRAQSSEQSEALRVGLSRLLDPGPEGMGSTYKVMAIAHTSLGDLAGF</sequence>
<comment type="subcellular location">
    <subcellularLocation>
        <location evidence="1 7">Mitochondrion</location>
    </subcellularLocation>
</comment>
<evidence type="ECO:0000256" key="1">
    <source>
        <dbReference type="ARBA" id="ARBA00004173"/>
    </source>
</evidence>
<dbReference type="InterPro" id="IPR003788">
    <property type="entry name" value="NDUFAF7"/>
</dbReference>
<evidence type="ECO:0000256" key="7">
    <source>
        <dbReference type="RuleBase" id="RU364114"/>
    </source>
</evidence>
<keyword evidence="5 7" id="KW-0496">Mitochondrion</keyword>
<name>A0A250X4N8_9CHLO</name>
<dbReference type="GO" id="GO:0035243">
    <property type="term" value="F:protein-arginine omega-N symmetric methyltransferase activity"/>
    <property type="evidence" value="ECO:0007669"/>
    <property type="project" value="UniProtKB-EC"/>
</dbReference>
<keyword evidence="3 7" id="KW-0489">Methyltransferase</keyword>
<protein>
    <recommendedName>
        <fullName evidence="7">Protein arginine methyltransferase NDUFAF7</fullName>
        <ecNumber evidence="7">2.1.1.320</ecNumber>
    </recommendedName>
</protein>
<dbReference type="GO" id="GO:0032259">
    <property type="term" value="P:methylation"/>
    <property type="evidence" value="ECO:0007669"/>
    <property type="project" value="UniProtKB-KW"/>
</dbReference>
<evidence type="ECO:0000313" key="10">
    <source>
        <dbReference type="Proteomes" id="UP000232323"/>
    </source>
</evidence>
<dbReference type="STRING" id="1157962.A0A250X4N8"/>
<accession>A0A250X4N8</accession>
<comment type="catalytic activity">
    <reaction evidence="6 7">
        <text>L-arginyl-[protein] + 2 S-adenosyl-L-methionine = N(omega),N(omega)'-dimethyl-L-arginyl-[protein] + 2 S-adenosyl-L-homocysteine + 2 H(+)</text>
        <dbReference type="Rhea" id="RHEA:48108"/>
        <dbReference type="Rhea" id="RHEA-COMP:10532"/>
        <dbReference type="Rhea" id="RHEA-COMP:11992"/>
        <dbReference type="ChEBI" id="CHEBI:15378"/>
        <dbReference type="ChEBI" id="CHEBI:29965"/>
        <dbReference type="ChEBI" id="CHEBI:57856"/>
        <dbReference type="ChEBI" id="CHEBI:59789"/>
        <dbReference type="ChEBI" id="CHEBI:88221"/>
        <dbReference type="EC" id="2.1.1.320"/>
    </reaction>
</comment>
<dbReference type="OrthoDB" id="438553at2759"/>
<dbReference type="GO" id="GO:0005739">
    <property type="term" value="C:mitochondrion"/>
    <property type="evidence" value="ECO:0007669"/>
    <property type="project" value="UniProtKB-SubCell"/>
</dbReference>